<comment type="caution">
    <text evidence="2">The sequence shown here is derived from an EMBL/GenBank/DDBJ whole genome shotgun (WGS) entry which is preliminary data.</text>
</comment>
<dbReference type="EMBL" id="CTRI01000002">
    <property type="protein sequence ID" value="CQR26671.1"/>
    <property type="molecule type" value="Genomic_DNA"/>
</dbReference>
<reference evidence="2 3" key="1">
    <citation type="submission" date="2015-03" db="EMBL/GenBank/DDBJ databases">
        <authorList>
            <person name="Regsiter A."/>
            <person name="william w."/>
        </authorList>
    </citation>
    <scope>NUCLEOTIDE SEQUENCE [LARGE SCALE GENOMIC DNA]</scope>
    <source>
        <strain evidence="2 3">CB1</strain>
    </source>
</reference>
<dbReference type="Proteomes" id="UP000078599">
    <property type="component" value="Unassembled WGS sequence"/>
</dbReference>
<organism evidence="2 3">
    <name type="scientific">Thiomonas arsenitoxydans (strain DSM 22701 / CIP 110005 / 3As)</name>
    <dbReference type="NCBI Taxonomy" id="426114"/>
    <lineage>
        <taxon>Bacteria</taxon>
        <taxon>Pseudomonadati</taxon>
        <taxon>Pseudomonadota</taxon>
        <taxon>Betaproteobacteria</taxon>
        <taxon>Burkholderiales</taxon>
        <taxon>Thiomonas</taxon>
    </lineage>
</organism>
<gene>
    <name evidence="2" type="ORF">THICB1_100192</name>
</gene>
<proteinExistence type="predicted"/>
<keyword evidence="3" id="KW-1185">Reference proteome</keyword>
<feature type="region of interest" description="Disordered" evidence="1">
    <location>
        <begin position="1"/>
        <end position="27"/>
    </location>
</feature>
<feature type="compositionally biased region" description="Basic residues" evidence="1">
    <location>
        <begin position="1"/>
        <end position="16"/>
    </location>
</feature>
<evidence type="ECO:0000313" key="2">
    <source>
        <dbReference type="EMBL" id="CQR26671.1"/>
    </source>
</evidence>
<accession>A0ABM9T092</accession>
<sequence length="67" mass="7677">MPPRRQLPRPVRRTRVPRQTPSQTPPRTELTAAVILRGGRALIDTTQELENLPCFDATSWLYPCPPR</sequence>
<evidence type="ECO:0000256" key="1">
    <source>
        <dbReference type="SAM" id="MobiDB-lite"/>
    </source>
</evidence>
<protein>
    <submittedName>
        <fullName evidence="2">Uncharacterized protein</fullName>
    </submittedName>
</protein>
<feature type="compositionally biased region" description="Low complexity" evidence="1">
    <location>
        <begin position="17"/>
        <end position="27"/>
    </location>
</feature>
<evidence type="ECO:0000313" key="3">
    <source>
        <dbReference type="Proteomes" id="UP000078599"/>
    </source>
</evidence>
<name>A0ABM9T092_THIA3</name>